<evidence type="ECO:0000259" key="7">
    <source>
        <dbReference type="Pfam" id="PF07782"/>
    </source>
</evidence>
<feature type="transmembrane region" description="Helical" evidence="6">
    <location>
        <begin position="546"/>
        <end position="565"/>
    </location>
</feature>
<feature type="transmembrane region" description="Helical" evidence="6">
    <location>
        <begin position="70"/>
        <end position="91"/>
    </location>
</feature>
<organism evidence="8 9">
    <name type="scientific">Drosophila hydei</name>
    <name type="common">Fruit fly</name>
    <dbReference type="NCBI Taxonomy" id="7224"/>
    <lineage>
        <taxon>Eukaryota</taxon>
        <taxon>Metazoa</taxon>
        <taxon>Ecdysozoa</taxon>
        <taxon>Arthropoda</taxon>
        <taxon>Hexapoda</taxon>
        <taxon>Insecta</taxon>
        <taxon>Pterygota</taxon>
        <taxon>Neoptera</taxon>
        <taxon>Endopterygota</taxon>
        <taxon>Diptera</taxon>
        <taxon>Brachycera</taxon>
        <taxon>Muscomorpha</taxon>
        <taxon>Ephydroidea</taxon>
        <taxon>Drosophilidae</taxon>
        <taxon>Drosophila</taxon>
    </lineage>
</organism>
<evidence type="ECO:0000256" key="5">
    <source>
        <dbReference type="SAM" id="MobiDB-lite"/>
    </source>
</evidence>
<evidence type="ECO:0000256" key="1">
    <source>
        <dbReference type="ARBA" id="ARBA00004141"/>
    </source>
</evidence>
<feature type="compositionally biased region" description="Low complexity" evidence="5">
    <location>
        <begin position="214"/>
        <end position="226"/>
    </location>
</feature>
<proteinExistence type="predicted"/>
<comment type="subcellular location">
    <subcellularLocation>
        <location evidence="1">Membrane</location>
        <topology evidence="1">Multi-pass membrane protein</topology>
    </subcellularLocation>
</comment>
<dbReference type="OMA" id="EHEVRFN"/>
<feature type="transmembrane region" description="Helical" evidence="6">
    <location>
        <begin position="463"/>
        <end position="483"/>
    </location>
</feature>
<evidence type="ECO:0000313" key="9">
    <source>
        <dbReference type="RefSeq" id="XP_023178393.2"/>
    </source>
</evidence>
<evidence type="ECO:0000313" key="8">
    <source>
        <dbReference type="Proteomes" id="UP000504633"/>
    </source>
</evidence>
<feature type="region of interest" description="Disordered" evidence="5">
    <location>
        <begin position="204"/>
        <end position="231"/>
    </location>
</feature>
<dbReference type="OrthoDB" id="5985669at2759"/>
<dbReference type="Pfam" id="PF07782">
    <property type="entry name" value="DC_STAMP"/>
    <property type="match status" value="1"/>
</dbReference>
<dbReference type="AlphaFoldDB" id="A0A6J1MGZ9"/>
<evidence type="ECO:0000256" key="4">
    <source>
        <dbReference type="ARBA" id="ARBA00023136"/>
    </source>
</evidence>
<sequence length="709" mass="82540">MFFISKLVEKFVAWAGKPIYCLLYGRDNVDSWWLRPVRYLLNFLTGIVLGYLLWLLLGFGANFGKLLTSFMSHGMVLLVFIMCCGLFYMLSRNMRVLILLMFVSLLGKAGQSYLRAVAFAFVIAGPIANLVKNADEVARVFACTTLLTYNLTKTRFDLMAKPFTNTLQTMREDLDEIQGNFRELQTILDDLKYGVENTNIEDDKFGQKKERRAANASESTVSNSSSQLPKASDVQAKFVRNMRNRCKHQLRSGHHVCQEIFLKGYRKCTANFPDWLAAVLCWPYRVDVICKMNMFGNPDKVCDASKVVPPAFGETYVKLLVTEQELYDNNSNIEITYQLHNITTSEQLLSAKETSEQFMNEFDQKKRSFQTVMWIVEKFMYLFVLIVIYTSIKYQYLYCTDLEYDNVYITDYFKHVDERRKRERKRSVLPLRSHEQPMFAGSSRRGVARSMSIFNFLHLSLEIVTAGIFLVLDHLVVSLLQIIHRRSLITYRQQGEHEVRFRINGTGLMARLLRTTMKNFNIHEHVSTSLSNEECLPVAQVLPKRFYIELLLIYLMIVVLIYGSADLLHLRRTICSFFYYKHEKKRILYLYTTFLRSRLDNRETLLKLAEDNLARRHIQGKINIFFILRFKFPKHFGWLERYSCAKRKCLICSTLENNEFVLCPTCSAPYCKLCCRELKTMCIYCGNLISAEADNAATLAANQTNRKEK</sequence>
<evidence type="ECO:0000256" key="2">
    <source>
        <dbReference type="ARBA" id="ARBA00022692"/>
    </source>
</evidence>
<feature type="transmembrane region" description="Helical" evidence="6">
    <location>
        <begin position="372"/>
        <end position="392"/>
    </location>
</feature>
<protein>
    <submittedName>
        <fullName evidence="9">Protein sneaky</fullName>
    </submittedName>
</protein>
<reference evidence="9" key="1">
    <citation type="submission" date="2025-08" db="UniProtKB">
        <authorList>
            <consortium name="RefSeq"/>
        </authorList>
    </citation>
    <scope>IDENTIFICATION</scope>
    <source>
        <strain evidence="9">15085-1641.00</strain>
        <tissue evidence="9">Whole body</tissue>
    </source>
</reference>
<dbReference type="RefSeq" id="XP_023178393.2">
    <property type="nucleotide sequence ID" value="XM_023322625.2"/>
</dbReference>
<dbReference type="GeneID" id="111604527"/>
<dbReference type="InterPro" id="IPR012858">
    <property type="entry name" value="DC_STAMP-like"/>
</dbReference>
<feature type="domain" description="Dendritic cell-specific transmembrane protein-like" evidence="7">
    <location>
        <begin position="404"/>
        <end position="591"/>
    </location>
</feature>
<dbReference type="KEGG" id="dhe:111604527"/>
<dbReference type="GO" id="GO:0016020">
    <property type="term" value="C:membrane"/>
    <property type="evidence" value="ECO:0007669"/>
    <property type="project" value="UniProtKB-SubCell"/>
</dbReference>
<name>A0A6J1MGZ9_DROHY</name>
<keyword evidence="4 6" id="KW-0472">Membrane</keyword>
<dbReference type="InterPro" id="IPR051856">
    <property type="entry name" value="CSR-E3_Ligase_Protein"/>
</dbReference>
<evidence type="ECO:0000256" key="6">
    <source>
        <dbReference type="SAM" id="Phobius"/>
    </source>
</evidence>
<keyword evidence="8" id="KW-1185">Reference proteome</keyword>
<evidence type="ECO:0000256" key="3">
    <source>
        <dbReference type="ARBA" id="ARBA00022989"/>
    </source>
</evidence>
<dbReference type="PANTHER" id="PTHR21041">
    <property type="entry name" value="DENDRITIC CELL-SPECIFIC TRANSMEMBRANE PROTEIN"/>
    <property type="match status" value="1"/>
</dbReference>
<keyword evidence="2 6" id="KW-0812">Transmembrane</keyword>
<keyword evidence="3 6" id="KW-1133">Transmembrane helix</keyword>
<dbReference type="CTD" id="39492"/>
<feature type="transmembrane region" description="Helical" evidence="6">
    <location>
        <begin position="39"/>
        <end position="64"/>
    </location>
</feature>
<gene>
    <name evidence="9" type="primary">LOC111604527</name>
</gene>
<dbReference type="Proteomes" id="UP000504633">
    <property type="component" value="Unplaced"/>
</dbReference>
<dbReference type="PANTHER" id="PTHR21041:SF17">
    <property type="entry name" value="E3 UBIQUITIN-PROTEIN LIGASE DCST1"/>
    <property type="match status" value="1"/>
</dbReference>
<accession>A0A6J1MGZ9</accession>